<evidence type="ECO:0000313" key="3">
    <source>
        <dbReference type="EMBL" id="VYT86464.1"/>
    </source>
</evidence>
<dbReference type="AlphaFoldDB" id="A0A6N3A389"/>
<feature type="region of interest" description="Disordered" evidence="1">
    <location>
        <begin position="70"/>
        <end position="90"/>
    </location>
</feature>
<dbReference type="PANTHER" id="PTHR38434:SF1">
    <property type="entry name" value="BLL2549 PROTEIN"/>
    <property type="match status" value="1"/>
</dbReference>
<dbReference type="Pfam" id="PF10101">
    <property type="entry name" value="DUF2339"/>
    <property type="match status" value="1"/>
</dbReference>
<proteinExistence type="predicted"/>
<feature type="transmembrane region" description="Helical" evidence="2">
    <location>
        <begin position="428"/>
        <end position="448"/>
    </location>
</feature>
<keyword evidence="2" id="KW-0812">Transmembrane</keyword>
<protein>
    <recommendedName>
        <fullName evidence="4">DUF2339 domain-containing protein</fullName>
    </recommendedName>
</protein>
<feature type="transmembrane region" description="Helical" evidence="2">
    <location>
        <begin position="157"/>
        <end position="176"/>
    </location>
</feature>
<feature type="transmembrane region" description="Helical" evidence="2">
    <location>
        <begin position="738"/>
        <end position="760"/>
    </location>
</feature>
<feature type="transmembrane region" description="Helical" evidence="2">
    <location>
        <begin position="289"/>
        <end position="307"/>
    </location>
</feature>
<feature type="transmembrane region" description="Helical" evidence="2">
    <location>
        <begin position="188"/>
        <end position="205"/>
    </location>
</feature>
<feature type="transmembrane region" description="Helical" evidence="2">
    <location>
        <begin position="338"/>
        <end position="359"/>
    </location>
</feature>
<keyword evidence="2" id="KW-0472">Membrane</keyword>
<gene>
    <name evidence="3" type="ORF">EMLFYP7_00806</name>
</gene>
<feature type="transmembrane region" description="Helical" evidence="2">
    <location>
        <begin position="533"/>
        <end position="553"/>
    </location>
</feature>
<feature type="transmembrane region" description="Helical" evidence="2">
    <location>
        <begin position="238"/>
        <end position="259"/>
    </location>
</feature>
<reference evidence="3" key="1">
    <citation type="submission" date="2019-11" db="EMBL/GenBank/DDBJ databases">
        <authorList>
            <person name="Feng L."/>
        </authorList>
    </citation>
    <scope>NUCLEOTIDE SEQUENCE</scope>
    <source>
        <strain evidence="3">EMassiliensisLFYP7</strain>
    </source>
</reference>
<keyword evidence="2" id="KW-1133">Transmembrane helix</keyword>
<dbReference type="PIRSF" id="PIRSF035905">
    <property type="entry name" value="UCP035905_mp"/>
    <property type="match status" value="1"/>
</dbReference>
<dbReference type="RefSeq" id="WP_156564873.1">
    <property type="nucleotide sequence ID" value="NZ_CACRTZ010000004.1"/>
</dbReference>
<feature type="transmembrane region" description="Helical" evidence="2">
    <location>
        <begin position="266"/>
        <end position="283"/>
    </location>
</feature>
<feature type="transmembrane region" description="Helical" evidence="2">
    <location>
        <begin position="212"/>
        <end position="232"/>
    </location>
</feature>
<name>A0A6N3A389_9ENTR</name>
<feature type="transmembrane region" description="Helical" evidence="2">
    <location>
        <begin position="643"/>
        <end position="664"/>
    </location>
</feature>
<feature type="transmembrane region" description="Helical" evidence="2">
    <location>
        <begin position="6"/>
        <end position="28"/>
    </location>
</feature>
<dbReference type="InterPro" id="IPR019286">
    <property type="entry name" value="DUF2339_TM"/>
</dbReference>
<feature type="transmembrane region" description="Helical" evidence="2">
    <location>
        <begin position="866"/>
        <end position="887"/>
    </location>
</feature>
<feature type="transmembrane region" description="Helical" evidence="2">
    <location>
        <begin position="501"/>
        <end position="521"/>
    </location>
</feature>
<evidence type="ECO:0000256" key="2">
    <source>
        <dbReference type="SAM" id="Phobius"/>
    </source>
</evidence>
<feature type="transmembrane region" description="Helical" evidence="2">
    <location>
        <begin position="477"/>
        <end position="495"/>
    </location>
</feature>
<accession>A0A6N3A389</accession>
<feature type="transmembrane region" description="Helical" evidence="2">
    <location>
        <begin position="772"/>
        <end position="793"/>
    </location>
</feature>
<organism evidence="3">
    <name type="scientific">Phytobacter massiliensis</name>
    <dbReference type="NCBI Taxonomy" id="1485952"/>
    <lineage>
        <taxon>Bacteria</taxon>
        <taxon>Pseudomonadati</taxon>
        <taxon>Pseudomonadota</taxon>
        <taxon>Gammaproteobacteria</taxon>
        <taxon>Enterobacterales</taxon>
        <taxon>Enterobacteriaceae</taxon>
        <taxon>Phytobacter</taxon>
    </lineage>
</organism>
<feature type="transmembrane region" description="Helical" evidence="2">
    <location>
        <begin position="676"/>
        <end position="694"/>
    </location>
</feature>
<feature type="transmembrane region" description="Helical" evidence="2">
    <location>
        <begin position="706"/>
        <end position="726"/>
    </location>
</feature>
<feature type="transmembrane region" description="Helical" evidence="2">
    <location>
        <begin position="813"/>
        <end position="834"/>
    </location>
</feature>
<feature type="transmembrane region" description="Helical" evidence="2">
    <location>
        <begin position="559"/>
        <end position="576"/>
    </location>
</feature>
<feature type="transmembrane region" description="Helical" evidence="2">
    <location>
        <begin position="371"/>
        <end position="390"/>
    </location>
</feature>
<dbReference type="InterPro" id="IPR014600">
    <property type="entry name" value="UCP035905_mem"/>
</dbReference>
<feature type="transmembrane region" description="Helical" evidence="2">
    <location>
        <begin position="454"/>
        <end position="470"/>
    </location>
</feature>
<evidence type="ECO:0000256" key="1">
    <source>
        <dbReference type="SAM" id="MobiDB-lite"/>
    </source>
</evidence>
<evidence type="ECO:0008006" key="4">
    <source>
        <dbReference type="Google" id="ProtNLM"/>
    </source>
</evidence>
<dbReference type="PANTHER" id="PTHR38434">
    <property type="entry name" value="BLL2549 PROTEIN"/>
    <property type="match status" value="1"/>
</dbReference>
<feature type="transmembrane region" description="Helical" evidence="2">
    <location>
        <begin position="611"/>
        <end position="631"/>
    </location>
</feature>
<dbReference type="EMBL" id="CACRTZ010000004">
    <property type="protein sequence ID" value="VYT86464.1"/>
    <property type="molecule type" value="Genomic_DNA"/>
</dbReference>
<feature type="transmembrane region" description="Helical" evidence="2">
    <location>
        <begin position="843"/>
        <end position="860"/>
    </location>
</feature>
<feature type="transmembrane region" description="Helical" evidence="2">
    <location>
        <begin position="314"/>
        <end position="332"/>
    </location>
</feature>
<sequence length="904" mass="97216">MDGLLLVAFAALFMLVVVVPVVAFVAYLRNNAAREELSRLRQRVAALEARLEEGARPAAALAPEDASPVVAESPVAPAPEPVARAPRTAPAPAPVVEAPHVEPAPAAPVNVWARGTVAASTPAPTPATPPPLSPEELRQGGGVITSLVRWFMQGNPLAKLGIILLFLGLAFLFRYSVERALFPLELRLAAAALGAMALLFLGWRLRHKQPVFALILQGGATGALYLTVFGAFRLWQMLPMPLAFALLLAICAASVGLAVLQRALSLAMLASLGGYAAPLLLSTGGGSHIALFSFYLLLSAGILAISVWQHWRELNLLGLAFTFGVGGLWGMSDYQPQYYLSCQLFLIANLLIFGVFSVALSLRAQKREERIIDGVMLFAPPLVGFGMQYAMTQHMAFGPAISALGFGAFYLALAMGALKRFPTAGKPLVLAALALGAAFTTLAIPLALSARWTAMAWALEGLGVLWLGVMQNQRRMSYSGTGLLLLALGSALWAVNDGVSALSLTLIFAVLSLCWLVAAWLWRGLLAQGSQALLAGGIVFWGVALWGIAAYAADRALPAVMLALLAVSVWIWRFGAQRLRWHEMRLTVWLLWPGMLATLLWQLLVEHHLLAAGWQNLAWCVALPSALLLLYRPGSILARLSQGLHIALLWMVLLAAGMELYWFVIGLPWGMDAWRTGLPMAAGGIVILLLHGGIRRGIWPLRVWPALYGQLGPLPLIPLLLILLVVGNFQDGRVIHSLYLPLVNPLEEGAAFALLGLWLWCRNAQPRLPATVAPQVSSALLALAFWWINGLLLRLLANYGGVAWDSDSLWHSRLIQTSFALFWMLAALVVMLLATRRGSRRQWLGGAALLGVVIVKLMLVDSAGGGGLARAIAFIGVAVLVLIVGYFSPLPPKEAKAFSEEEKS</sequence>
<feature type="transmembrane region" description="Helical" evidence="2">
    <location>
        <begin position="588"/>
        <end position="605"/>
    </location>
</feature>
<feature type="transmembrane region" description="Helical" evidence="2">
    <location>
        <begin position="396"/>
        <end position="416"/>
    </location>
</feature>